<name>A0A4R8UFW6_9MICO</name>
<gene>
    <name evidence="3" type="ORF">E3O23_08625</name>
</gene>
<evidence type="ECO:0000313" key="3">
    <source>
        <dbReference type="EMBL" id="TFB51218.1"/>
    </source>
</evidence>
<keyword evidence="4" id="KW-1185">Reference proteome</keyword>
<accession>A0A4R8UFW6</accession>
<feature type="domain" description="Putative Flp pilus-assembly TadG-like N-terminal" evidence="2">
    <location>
        <begin position="15"/>
        <end position="60"/>
    </location>
</feature>
<organism evidence="3 4">
    <name type="scientific">Cryobacterium tagatosivorans</name>
    <dbReference type="NCBI Taxonomy" id="1259199"/>
    <lineage>
        <taxon>Bacteria</taxon>
        <taxon>Bacillati</taxon>
        <taxon>Actinomycetota</taxon>
        <taxon>Actinomycetes</taxon>
        <taxon>Micrococcales</taxon>
        <taxon>Microbacteriaceae</taxon>
        <taxon>Cryobacterium</taxon>
    </lineage>
</organism>
<evidence type="ECO:0000259" key="2">
    <source>
        <dbReference type="Pfam" id="PF13400"/>
    </source>
</evidence>
<sequence>MTPRRGRGRAREEDGSTLILTVFYCCLSLLLILGVAAATSLYLERKRLFTLADGAALAGAEAFPLDAVRITEAGMRPGLRSADVADAVSGYLAAAPHAEFDGLRVSRADSADGQSATVSLSARWRPPVLALLLSAGVPLEVTAVARSVFG</sequence>
<dbReference type="InterPro" id="IPR028087">
    <property type="entry name" value="Tad_N"/>
</dbReference>
<dbReference type="OrthoDB" id="4808490at2"/>
<feature type="transmembrane region" description="Helical" evidence="1">
    <location>
        <begin position="21"/>
        <end position="43"/>
    </location>
</feature>
<evidence type="ECO:0000313" key="4">
    <source>
        <dbReference type="Proteomes" id="UP000297866"/>
    </source>
</evidence>
<reference evidence="3 4" key="1">
    <citation type="submission" date="2019-03" db="EMBL/GenBank/DDBJ databases">
        <title>Genomics of glacier-inhabiting Cryobacterium strains.</title>
        <authorList>
            <person name="Liu Q."/>
            <person name="Xin Y.-H."/>
        </authorList>
    </citation>
    <scope>NUCLEOTIDE SEQUENCE [LARGE SCALE GENOMIC DNA]</scope>
    <source>
        <strain evidence="3 4">Sr47</strain>
    </source>
</reference>
<dbReference type="Proteomes" id="UP000297866">
    <property type="component" value="Unassembled WGS sequence"/>
</dbReference>
<protein>
    <recommendedName>
        <fullName evidence="2">Putative Flp pilus-assembly TadG-like N-terminal domain-containing protein</fullName>
    </recommendedName>
</protein>
<evidence type="ECO:0000256" key="1">
    <source>
        <dbReference type="SAM" id="Phobius"/>
    </source>
</evidence>
<comment type="caution">
    <text evidence="3">The sequence shown here is derived from an EMBL/GenBank/DDBJ whole genome shotgun (WGS) entry which is preliminary data.</text>
</comment>
<proteinExistence type="predicted"/>
<dbReference type="RefSeq" id="WP_134490116.1">
    <property type="nucleotide sequence ID" value="NZ_SOEZ01000043.1"/>
</dbReference>
<dbReference type="AlphaFoldDB" id="A0A4R8UFW6"/>
<keyword evidence="1" id="KW-1133">Transmembrane helix</keyword>
<keyword evidence="1" id="KW-0812">Transmembrane</keyword>
<keyword evidence="1" id="KW-0472">Membrane</keyword>
<dbReference type="Pfam" id="PF13400">
    <property type="entry name" value="Tad"/>
    <property type="match status" value="1"/>
</dbReference>
<dbReference type="EMBL" id="SOEZ01000043">
    <property type="protein sequence ID" value="TFB51218.1"/>
    <property type="molecule type" value="Genomic_DNA"/>
</dbReference>